<sequence>MDSNLFYSLATSNFMSNKEICREHIINNAKRKNCYQICLEDLKELYCSSSRTSI</sequence>
<comment type="caution">
    <text evidence="1">The sequence shown here is derived from an EMBL/GenBank/DDBJ whole genome shotgun (WGS) entry which is preliminary data.</text>
</comment>
<evidence type="ECO:0000313" key="1">
    <source>
        <dbReference type="EMBL" id="CAG8515846.1"/>
    </source>
</evidence>
<dbReference type="EMBL" id="CAJVPP010000833">
    <property type="protein sequence ID" value="CAG8515846.1"/>
    <property type="molecule type" value="Genomic_DNA"/>
</dbReference>
<gene>
    <name evidence="1" type="ORF">FMOSSE_LOCUS4777</name>
</gene>
<dbReference type="AlphaFoldDB" id="A0A9N9A3S3"/>
<protein>
    <submittedName>
        <fullName evidence="1">7632_t:CDS:1</fullName>
    </submittedName>
</protein>
<reference evidence="1" key="1">
    <citation type="submission" date="2021-06" db="EMBL/GenBank/DDBJ databases">
        <authorList>
            <person name="Kallberg Y."/>
            <person name="Tangrot J."/>
            <person name="Rosling A."/>
        </authorList>
    </citation>
    <scope>NUCLEOTIDE SEQUENCE</scope>
    <source>
        <strain evidence="1">87-6 pot B 2015</strain>
    </source>
</reference>
<accession>A0A9N9A3S3</accession>
<dbReference type="Proteomes" id="UP000789375">
    <property type="component" value="Unassembled WGS sequence"/>
</dbReference>
<evidence type="ECO:0000313" key="2">
    <source>
        <dbReference type="Proteomes" id="UP000789375"/>
    </source>
</evidence>
<name>A0A9N9A3S3_FUNMO</name>
<proteinExistence type="predicted"/>
<organism evidence="1 2">
    <name type="scientific">Funneliformis mosseae</name>
    <name type="common">Endomycorrhizal fungus</name>
    <name type="synonym">Glomus mosseae</name>
    <dbReference type="NCBI Taxonomy" id="27381"/>
    <lineage>
        <taxon>Eukaryota</taxon>
        <taxon>Fungi</taxon>
        <taxon>Fungi incertae sedis</taxon>
        <taxon>Mucoromycota</taxon>
        <taxon>Glomeromycotina</taxon>
        <taxon>Glomeromycetes</taxon>
        <taxon>Glomerales</taxon>
        <taxon>Glomeraceae</taxon>
        <taxon>Funneliformis</taxon>
    </lineage>
</organism>
<keyword evidence="2" id="KW-1185">Reference proteome</keyword>